<dbReference type="Proteomes" id="UP000193207">
    <property type="component" value="Unassembled WGS sequence"/>
</dbReference>
<reference evidence="1 2" key="1">
    <citation type="submission" date="2017-03" db="EMBL/GenBank/DDBJ databases">
        <authorList>
            <person name="Afonso C.L."/>
            <person name="Miller P.J."/>
            <person name="Scott M.A."/>
            <person name="Spackman E."/>
            <person name="Goraichik I."/>
            <person name="Dimitrov K.M."/>
            <person name="Suarez D.L."/>
            <person name="Swayne D.E."/>
        </authorList>
    </citation>
    <scope>NUCLEOTIDE SEQUENCE [LARGE SCALE GENOMIC DNA]</scope>
    <source>
        <strain evidence="1 2">CECT 8110</strain>
    </source>
</reference>
<keyword evidence="2" id="KW-1185">Reference proteome</keyword>
<dbReference type="AlphaFoldDB" id="A0A1X6YWC2"/>
<evidence type="ECO:0000313" key="2">
    <source>
        <dbReference type="Proteomes" id="UP000193207"/>
    </source>
</evidence>
<gene>
    <name evidence="1" type="ORF">ROH8110_01565</name>
</gene>
<dbReference type="EMBL" id="FWFU01000002">
    <property type="protein sequence ID" value="SLN32562.1"/>
    <property type="molecule type" value="Genomic_DNA"/>
</dbReference>
<evidence type="ECO:0000313" key="1">
    <source>
        <dbReference type="EMBL" id="SLN32562.1"/>
    </source>
</evidence>
<dbReference type="RefSeq" id="WP_085817206.1">
    <property type="nucleotide sequence ID" value="NZ_FWFU01000002.1"/>
</dbReference>
<organism evidence="1 2">
    <name type="scientific">Roseovarius halotolerans</name>
    <dbReference type="NCBI Taxonomy" id="505353"/>
    <lineage>
        <taxon>Bacteria</taxon>
        <taxon>Pseudomonadati</taxon>
        <taxon>Pseudomonadota</taxon>
        <taxon>Alphaproteobacteria</taxon>
        <taxon>Rhodobacterales</taxon>
        <taxon>Roseobacteraceae</taxon>
        <taxon>Roseovarius</taxon>
    </lineage>
</organism>
<sequence>MAANLFVKATYTADADVLFKCASDFSDLLHATRKISKYRGLPPVPMVEGAQYATDIRLFGLIGCRNYQIRVDRICKHSRLLETVEFCDRIRSWRHRLQVHSTATGSVWVDHVIIDAGIMTPIVARYARFMYRHRHKARNGTCIETSLTRSTRMVGAELPMFNPAD</sequence>
<proteinExistence type="predicted"/>
<name>A0A1X6YWC2_9RHOB</name>
<accession>A0A1X6YWC2</accession>
<protein>
    <submittedName>
        <fullName evidence="1">Uncharacterized protein</fullName>
    </submittedName>
</protein>
<dbReference type="OrthoDB" id="7428016at2"/>